<dbReference type="InterPro" id="IPR051990">
    <property type="entry name" value="CCPG1/PBIP1"/>
</dbReference>
<dbReference type="OrthoDB" id="9935772at2759"/>
<feature type="region of interest" description="Disordered" evidence="3">
    <location>
        <begin position="119"/>
        <end position="138"/>
    </location>
</feature>
<accession>A0A6I8PTM6</accession>
<feature type="compositionally biased region" description="Basic and acidic residues" evidence="3">
    <location>
        <begin position="673"/>
        <end position="686"/>
    </location>
</feature>
<feature type="compositionally biased region" description="Basic and acidic residues" evidence="3">
    <location>
        <begin position="812"/>
        <end position="833"/>
    </location>
</feature>
<feature type="region of interest" description="Disordered" evidence="3">
    <location>
        <begin position="523"/>
        <end position="553"/>
    </location>
</feature>
<evidence type="ECO:0000313" key="4">
    <source>
        <dbReference type="Ensembl" id="ENSXETP00000057868"/>
    </source>
</evidence>
<feature type="compositionally biased region" description="Basic and acidic residues" evidence="3">
    <location>
        <begin position="523"/>
        <end position="546"/>
    </location>
</feature>
<dbReference type="AGR" id="Xenbase:XB-GENE-1017213"/>
<dbReference type="RefSeq" id="XP_004912755.1">
    <property type="nucleotide sequence ID" value="XM_004912698.4"/>
</dbReference>
<evidence type="ECO:0000313" key="8">
    <source>
        <dbReference type="Xenbase" id="XB-GENE-1017213"/>
    </source>
</evidence>
<feature type="compositionally biased region" description="Basic and acidic residues" evidence="3">
    <location>
        <begin position="626"/>
        <end position="643"/>
    </location>
</feature>
<dbReference type="GO" id="GO:0016020">
    <property type="term" value="C:membrane"/>
    <property type="evidence" value="ECO:0000318"/>
    <property type="project" value="GO_Central"/>
</dbReference>
<dbReference type="KEGG" id="xtr:100127608"/>
<feature type="region of interest" description="Disordered" evidence="3">
    <location>
        <begin position="808"/>
        <end position="854"/>
    </location>
</feature>
<protein>
    <submittedName>
        <fullName evidence="4">Cell cycle progression 1</fullName>
    </submittedName>
    <submittedName>
        <fullName evidence="6 7">Cell cycle progression protein 1 isoform X1</fullName>
    </submittedName>
</protein>
<sequence>MSENSSDSESSCGWTIINHEGSDVETLHPQIGEPYYDLASVLQSHSGEVTSVLAPEQAGDSVQESQYEGLVEQTGTSKGAVPSVESQLLAKEETQPTPEASLSHSVATELENGLPDEVQHREKGDPLADGQCEAASDDSDIVTLEVEAVGALEEGTSLEEQVEDTGDVNMSSSFSSQYTFGHADAGFPSQHSVDESSNDEASDDSGPSLRRRRSKRPAASVCEPEHSPSISQPVAPKPRTLFQLGSLNKCIILALVIAISMGFGHFYGTVQIQERQKLVEKLHEDELNDMKDDLFQCHKDQESTIEQNEVVEQLTEDLEERQDMVSSLKGVMDKITKENQLLRQKHTELQLEADGLSTSLKTTEVEKKNLVVENQHLRESLEKEEQALSSLQEELRKLREQIRNLEEKGRGEIMQSENQKLKAHLIEERQKVRSFRTQKETLLTEAQILRTELDNEKQITEALKAQLEEMSNRESPERENSMKDTQEIQLLRQRLHDLEHKLNFEQQRSDLWERLYVEAKEQNEKLESGTIHESKEKEQSKNSKAKDKSKKKAKDTFFSSVKDTFDAMKNSTKEFVRHHKEKIKQAKEAVKENLKKFSDSVKTTFRHFKDSTKNMFDKNRYKKYTERRREEAKEANTVRREYNPESQEFGPKRATADHNDYKHAQDAPSVEDQNTHKSDTAGKESSDQYSTKKGCSSVFECAHQESISLFNKVLDPVRVEEFNHLMQIYVEGQVADFRHWKELYLFINRFFRNGVFIHDQMLFTDFVNDVEDYLEDMKEYQTKKNGGVFEDLDEFVYRHFFGNSYHNTFGPRKPEKNPLQKDPEEQRYRKQEQKNSQYRYRRDGKWQKHGRNNGRHMANLEIELGQLPFDPKY</sequence>
<dbReference type="Ensembl" id="ENSXETT00000057868">
    <property type="protein sequence ID" value="ENSXETP00000057868"/>
    <property type="gene ID" value="ENSXETG00000007370"/>
</dbReference>
<evidence type="ECO:0000256" key="1">
    <source>
        <dbReference type="ARBA" id="ARBA00023054"/>
    </source>
</evidence>
<dbReference type="Xenbase" id="XB-GENE-1017213">
    <property type="gene designation" value="ccpg1"/>
</dbReference>
<name>A0A6I8PTM6_XENTR</name>
<proteinExistence type="predicted"/>
<dbReference type="OMA" id="LDAFHHW"/>
<reference evidence="6 7" key="3">
    <citation type="submission" date="2025-04" db="UniProtKB">
        <authorList>
            <consortium name="RefSeq"/>
        </authorList>
    </citation>
    <scope>IDENTIFICATION</scope>
    <source>
        <strain evidence="6 7">Nigerian</strain>
        <tissue evidence="6 7">Liver and blood</tissue>
    </source>
</reference>
<feature type="coiled-coil region" evidence="2">
    <location>
        <begin position="439"/>
        <end position="508"/>
    </location>
</feature>
<organism evidence="4">
    <name type="scientific">Xenopus tropicalis</name>
    <name type="common">Western clawed frog</name>
    <name type="synonym">Silurana tropicalis</name>
    <dbReference type="NCBI Taxonomy" id="8364"/>
    <lineage>
        <taxon>Eukaryota</taxon>
        <taxon>Metazoa</taxon>
        <taxon>Chordata</taxon>
        <taxon>Craniata</taxon>
        <taxon>Vertebrata</taxon>
        <taxon>Euteleostomi</taxon>
        <taxon>Amphibia</taxon>
        <taxon>Batrachia</taxon>
        <taxon>Anura</taxon>
        <taxon>Pipoidea</taxon>
        <taxon>Pipidae</taxon>
        <taxon>Xenopodinae</taxon>
        <taxon>Xenopus</taxon>
        <taxon>Silurana</taxon>
    </lineage>
</organism>
<dbReference type="RefSeq" id="XP_002942499.1">
    <property type="nucleotide sequence ID" value="XM_002942453.2"/>
</dbReference>
<keyword evidence="1 2" id="KW-0175">Coiled coil</keyword>
<evidence type="ECO:0000313" key="6">
    <source>
        <dbReference type="RefSeq" id="XP_002942499.1"/>
    </source>
</evidence>
<dbReference type="GeneTree" id="ENSGT00940000160497"/>
<evidence type="ECO:0000256" key="2">
    <source>
        <dbReference type="SAM" id="Coils"/>
    </source>
</evidence>
<dbReference type="PANTHER" id="PTHR28638:SF2">
    <property type="entry name" value="CELL CYCLE PROGRESSION PROTEIN 1"/>
    <property type="match status" value="1"/>
</dbReference>
<evidence type="ECO:0000313" key="5">
    <source>
        <dbReference type="Proteomes" id="UP000008143"/>
    </source>
</evidence>
<evidence type="ECO:0000313" key="7">
    <source>
        <dbReference type="RefSeq" id="XP_004912755.1"/>
    </source>
</evidence>
<keyword evidence="5" id="KW-1185">Reference proteome</keyword>
<evidence type="ECO:0000256" key="3">
    <source>
        <dbReference type="SAM" id="MobiDB-lite"/>
    </source>
</evidence>
<reference evidence="4" key="2">
    <citation type="submission" date="2020-05" db="UniProtKB">
        <authorList>
            <consortium name="Ensembl"/>
        </authorList>
    </citation>
    <scope>IDENTIFICATION</scope>
</reference>
<dbReference type="CTD" id="9236"/>
<dbReference type="GeneID" id="100127608"/>
<feature type="compositionally biased region" description="Basic and acidic residues" evidence="3">
    <location>
        <begin position="650"/>
        <end position="665"/>
    </location>
</feature>
<dbReference type="Bgee" id="ENSXETG00000007370">
    <property type="expression patterns" value="Expressed in testis and 14 other cell types or tissues"/>
</dbReference>
<feature type="region of interest" description="Disordered" evidence="3">
    <location>
        <begin position="626"/>
        <end position="691"/>
    </location>
</feature>
<feature type="region of interest" description="Disordered" evidence="3">
    <location>
        <begin position="181"/>
        <end position="236"/>
    </location>
</feature>
<feature type="coiled-coil region" evidence="2">
    <location>
        <begin position="332"/>
        <end position="415"/>
    </location>
</feature>
<gene>
    <name evidence="4 6 7 8" type="primary">ccpg1</name>
</gene>
<reference evidence="4" key="1">
    <citation type="journal article" date="2010" name="Science">
        <title>The genome of the Western clawed frog Xenopus tropicalis.</title>
        <authorList>
            <person name="Hellsten U."/>
            <person name="Harland R.M."/>
            <person name="Gilchrist M.J."/>
            <person name="Hendrix D."/>
            <person name="Jurka J."/>
            <person name="Kapitonov V."/>
            <person name="Ovcharenko I."/>
            <person name="Putnam N.H."/>
            <person name="Shu S."/>
            <person name="Taher L."/>
            <person name="Blitz I.L."/>
            <person name="Blumberg B."/>
            <person name="Dichmann D.S."/>
            <person name="Dubchak I."/>
            <person name="Amaya E."/>
            <person name="Detter J.C."/>
            <person name="Fletcher R."/>
            <person name="Gerhard D.S."/>
            <person name="Goodstein D."/>
            <person name="Graves T."/>
            <person name="Grigoriev I.V."/>
            <person name="Grimwood J."/>
            <person name="Kawashima T."/>
            <person name="Lindquist E."/>
            <person name="Lucas S.M."/>
            <person name="Mead P.E."/>
            <person name="Mitros T."/>
            <person name="Ogino H."/>
            <person name="Ohta Y."/>
            <person name="Poliakov A.V."/>
            <person name="Pollet N."/>
            <person name="Robert J."/>
            <person name="Salamov A."/>
            <person name="Sater A.K."/>
            <person name="Schmutz J."/>
            <person name="Terry A."/>
            <person name="Vize P.D."/>
            <person name="Warren W.C."/>
            <person name="Wells D."/>
            <person name="Wills A."/>
            <person name="Wilson R.K."/>
            <person name="Zimmerman L.B."/>
            <person name="Zorn A.M."/>
            <person name="Grainger R."/>
            <person name="Grammer T."/>
            <person name="Khokha M.K."/>
            <person name="Richardson P.M."/>
            <person name="Rokhsar D.S."/>
        </authorList>
    </citation>
    <scope>NUCLEOTIDE SEQUENCE [LARGE SCALE GENOMIC DNA]</scope>
    <source>
        <strain evidence="4">Nigerian</strain>
    </source>
</reference>
<dbReference type="AlphaFoldDB" id="A0A6I8PTM6"/>
<dbReference type="Gene3D" id="1.20.120.20">
    <property type="entry name" value="Apolipoprotein"/>
    <property type="match status" value="1"/>
</dbReference>
<dbReference type="Proteomes" id="UP000008143">
    <property type="component" value="Chromosome 3"/>
</dbReference>
<feature type="region of interest" description="Disordered" evidence="3">
    <location>
        <begin position="50"/>
        <end position="82"/>
    </location>
</feature>
<dbReference type="PANTHER" id="PTHR28638">
    <property type="entry name" value="CELL CYCLE PROGRESSION PROTEIN 1"/>
    <property type="match status" value="1"/>
</dbReference>